<evidence type="ECO:0000313" key="3">
    <source>
        <dbReference type="EMBL" id="OMO73741.1"/>
    </source>
</evidence>
<name>A0A1R3HU90_9ROSI</name>
<evidence type="ECO:0000256" key="1">
    <source>
        <dbReference type="SAM" id="MobiDB-lite"/>
    </source>
</evidence>
<dbReference type="Pfam" id="PF00314">
    <property type="entry name" value="Thaumatin"/>
    <property type="match status" value="1"/>
</dbReference>
<dbReference type="PROSITE" id="PS51367">
    <property type="entry name" value="THAUMATIN_2"/>
    <property type="match status" value="1"/>
</dbReference>
<evidence type="ECO:0000313" key="4">
    <source>
        <dbReference type="Proteomes" id="UP000187203"/>
    </source>
</evidence>
<dbReference type="EMBL" id="AWUE01019395">
    <property type="protein sequence ID" value="OMO73741.1"/>
    <property type="molecule type" value="Genomic_DNA"/>
</dbReference>
<keyword evidence="2" id="KW-0732">Signal</keyword>
<dbReference type="SUPFAM" id="SSF49870">
    <property type="entry name" value="Osmotin, thaumatin-like protein"/>
    <property type="match status" value="1"/>
</dbReference>
<keyword evidence="4" id="KW-1185">Reference proteome</keyword>
<protein>
    <submittedName>
        <fullName evidence="3">Thaumatin</fullName>
    </submittedName>
</protein>
<dbReference type="PANTHER" id="PTHR31048">
    <property type="entry name" value="OS03G0233200 PROTEIN"/>
    <property type="match status" value="1"/>
</dbReference>
<organism evidence="3 4">
    <name type="scientific">Corchorus olitorius</name>
    <dbReference type="NCBI Taxonomy" id="93759"/>
    <lineage>
        <taxon>Eukaryota</taxon>
        <taxon>Viridiplantae</taxon>
        <taxon>Streptophyta</taxon>
        <taxon>Embryophyta</taxon>
        <taxon>Tracheophyta</taxon>
        <taxon>Spermatophyta</taxon>
        <taxon>Magnoliopsida</taxon>
        <taxon>eudicotyledons</taxon>
        <taxon>Gunneridae</taxon>
        <taxon>Pentapetalae</taxon>
        <taxon>rosids</taxon>
        <taxon>malvids</taxon>
        <taxon>Malvales</taxon>
        <taxon>Malvaceae</taxon>
        <taxon>Grewioideae</taxon>
        <taxon>Apeibeae</taxon>
        <taxon>Corchorus</taxon>
    </lineage>
</organism>
<proteinExistence type="predicted"/>
<accession>A0A1R3HU90</accession>
<sequence>MAFKAIFSLFLLLVISGKLVQSDITFNFDNQCSFTVWLAASPSIGDGDPERGPGTLEIFSMPDTWTGSIWARKKCSFNPSMTNFSCETGDCGSGTIDCQSPPPTPPVTLLNFGINQNVVSYEVSLNHGFNVPVRIQPVGGSLVGGGSGPCPVVDCIKDLKDVCDAQLAAGNINGSYVGCNSPCDALKDPKYCCTGSFSGPACQPNEFSTIFKQELNQIDNVPKFNKLPTKAAAQAKRSSSSSSSPASPSAPGFLSQVSYDRDEASSATLTSFNGENDGRKKLHDSVDCSKSWDERPGSVLHFHEFPSVEVESDALNKVSDPCSGRVFHRKVVEQKSDKKKLQIRGSNGVCLAPGNVVWAKTACQEWWPAEVRAWVDAARDISLLEDCFEERSCNPKEHFQDALKQAIVQRKEHLKSCRLLPGSPDFSNHSDQQDEKSGKRTSSTSSKPGSNLVKQGGIKKERKPPIHLDDTAFPLKSAEGARRLKIMRYLGLKPPRGSPF</sequence>
<feature type="compositionally biased region" description="Low complexity" evidence="1">
    <location>
        <begin position="440"/>
        <end position="450"/>
    </location>
</feature>
<feature type="region of interest" description="Disordered" evidence="1">
    <location>
        <begin position="229"/>
        <end position="255"/>
    </location>
</feature>
<evidence type="ECO:0000256" key="2">
    <source>
        <dbReference type="SAM" id="SignalP"/>
    </source>
</evidence>
<dbReference type="Proteomes" id="UP000187203">
    <property type="component" value="Unassembled WGS sequence"/>
</dbReference>
<feature type="region of interest" description="Disordered" evidence="1">
    <location>
        <begin position="419"/>
        <end position="474"/>
    </location>
</feature>
<dbReference type="InterPro" id="IPR037176">
    <property type="entry name" value="Osmotin/thaumatin-like_sf"/>
</dbReference>
<dbReference type="SUPFAM" id="SSF63748">
    <property type="entry name" value="Tudor/PWWP/MBT"/>
    <property type="match status" value="1"/>
</dbReference>
<feature type="compositionally biased region" description="Low complexity" evidence="1">
    <location>
        <begin position="231"/>
        <end position="251"/>
    </location>
</feature>
<gene>
    <name evidence="3" type="ORF">COLO4_26896</name>
</gene>
<dbReference type="Gene3D" id="2.60.110.10">
    <property type="entry name" value="Thaumatin"/>
    <property type="match status" value="1"/>
</dbReference>
<dbReference type="STRING" id="93759.A0A1R3HU90"/>
<dbReference type="PRINTS" id="PR00347">
    <property type="entry name" value="THAUMATIN"/>
</dbReference>
<reference evidence="4" key="1">
    <citation type="submission" date="2013-09" db="EMBL/GenBank/DDBJ databases">
        <title>Corchorus olitorius genome sequencing.</title>
        <authorList>
            <person name="Alam M."/>
            <person name="Haque M.S."/>
            <person name="Islam M.S."/>
            <person name="Emdad E.M."/>
            <person name="Islam M.M."/>
            <person name="Ahmed B."/>
            <person name="Halim A."/>
            <person name="Hossen Q.M.M."/>
            <person name="Hossain M.Z."/>
            <person name="Ahmed R."/>
            <person name="Khan M.M."/>
            <person name="Islam R."/>
            <person name="Rashid M.M."/>
            <person name="Khan S.A."/>
            <person name="Rahman M.S."/>
            <person name="Alam M."/>
            <person name="Yahiya A.S."/>
            <person name="Khan M.S."/>
            <person name="Azam M.S."/>
            <person name="Haque T."/>
            <person name="Lashkar M.Z.H."/>
            <person name="Akhand A.I."/>
            <person name="Morshed G."/>
            <person name="Roy S."/>
            <person name="Uddin K.S."/>
            <person name="Rabeya T."/>
            <person name="Hossain A.S."/>
            <person name="Chowdhury A."/>
            <person name="Snigdha A.R."/>
            <person name="Mortoza M.S."/>
            <person name="Matin S.A."/>
            <person name="Hoque S.M.E."/>
            <person name="Islam M.K."/>
            <person name="Roy D.K."/>
            <person name="Haider R."/>
            <person name="Moosa M.M."/>
            <person name="Elias S.M."/>
            <person name="Hasan A.M."/>
            <person name="Jahan S."/>
            <person name="Shafiuddin M."/>
            <person name="Mahmood N."/>
            <person name="Shommy N.S."/>
        </authorList>
    </citation>
    <scope>NUCLEOTIDE SEQUENCE [LARGE SCALE GENOMIC DNA]</scope>
    <source>
        <strain evidence="4">cv. O-4</strain>
    </source>
</reference>
<dbReference type="AlphaFoldDB" id="A0A1R3HU90"/>
<dbReference type="OrthoDB" id="5964980at2759"/>
<comment type="caution">
    <text evidence="3">The sequence shown here is derived from an EMBL/GenBank/DDBJ whole genome shotgun (WGS) entry which is preliminary data.</text>
</comment>
<feature type="signal peptide" evidence="2">
    <location>
        <begin position="1"/>
        <end position="22"/>
    </location>
</feature>
<dbReference type="InterPro" id="IPR001938">
    <property type="entry name" value="Thaumatin"/>
</dbReference>
<feature type="chain" id="PRO_5013340153" evidence="2">
    <location>
        <begin position="23"/>
        <end position="500"/>
    </location>
</feature>
<dbReference type="SMART" id="SM00205">
    <property type="entry name" value="THN"/>
    <property type="match status" value="1"/>
</dbReference>